<protein>
    <submittedName>
        <fullName evidence="2">Uncharacterized protein</fullName>
    </submittedName>
</protein>
<keyword evidence="1" id="KW-1133">Transmembrane helix</keyword>
<accession>A0A1F7I1X7</accession>
<proteinExistence type="predicted"/>
<sequence length="129" mass="14764">MVAPDTRQNIYYLIVSLLRHNFFAFVYFAGIIGSLFIAFRKPSRTALLMLIGFAILLFSFEYNKHIVEPLKEQTLNSLITERQSYRIARIVSVFLGKLLPLILPLIGWAMVIIGGYAETKKILKTSHKT</sequence>
<gene>
    <name evidence="2" type="ORF">A3F03_04285</name>
</gene>
<organism evidence="2 3">
    <name type="scientific">Candidatus Roizmanbacteria bacterium RIFCSPHIGHO2_12_FULL_41_11</name>
    <dbReference type="NCBI Taxonomy" id="1802052"/>
    <lineage>
        <taxon>Bacteria</taxon>
        <taxon>Candidatus Roizmaniibacteriota</taxon>
    </lineage>
</organism>
<feature type="transmembrane region" description="Helical" evidence="1">
    <location>
        <begin position="20"/>
        <end position="39"/>
    </location>
</feature>
<dbReference type="EMBL" id="MGAC01000043">
    <property type="protein sequence ID" value="OGK37375.1"/>
    <property type="molecule type" value="Genomic_DNA"/>
</dbReference>
<comment type="caution">
    <text evidence="2">The sequence shown here is derived from an EMBL/GenBank/DDBJ whole genome shotgun (WGS) entry which is preliminary data.</text>
</comment>
<evidence type="ECO:0000313" key="3">
    <source>
        <dbReference type="Proteomes" id="UP000176803"/>
    </source>
</evidence>
<dbReference type="AlphaFoldDB" id="A0A1F7I1X7"/>
<reference evidence="2 3" key="1">
    <citation type="journal article" date="2016" name="Nat. Commun.">
        <title>Thousands of microbial genomes shed light on interconnected biogeochemical processes in an aquifer system.</title>
        <authorList>
            <person name="Anantharaman K."/>
            <person name="Brown C.T."/>
            <person name="Hug L.A."/>
            <person name="Sharon I."/>
            <person name="Castelle C.J."/>
            <person name="Probst A.J."/>
            <person name="Thomas B.C."/>
            <person name="Singh A."/>
            <person name="Wilkins M.J."/>
            <person name="Karaoz U."/>
            <person name="Brodie E.L."/>
            <person name="Williams K.H."/>
            <person name="Hubbard S.S."/>
            <person name="Banfield J.F."/>
        </authorList>
    </citation>
    <scope>NUCLEOTIDE SEQUENCE [LARGE SCALE GENOMIC DNA]</scope>
</reference>
<dbReference type="Proteomes" id="UP000176803">
    <property type="component" value="Unassembled WGS sequence"/>
</dbReference>
<keyword evidence="1" id="KW-0472">Membrane</keyword>
<feature type="transmembrane region" description="Helical" evidence="1">
    <location>
        <begin position="98"/>
        <end position="117"/>
    </location>
</feature>
<name>A0A1F7I1X7_9BACT</name>
<evidence type="ECO:0000256" key="1">
    <source>
        <dbReference type="SAM" id="Phobius"/>
    </source>
</evidence>
<keyword evidence="1" id="KW-0812">Transmembrane</keyword>
<evidence type="ECO:0000313" key="2">
    <source>
        <dbReference type="EMBL" id="OGK37375.1"/>
    </source>
</evidence>
<feature type="transmembrane region" description="Helical" evidence="1">
    <location>
        <begin position="46"/>
        <end position="62"/>
    </location>
</feature>